<dbReference type="Gene3D" id="3.30.70.1900">
    <property type="match status" value="1"/>
</dbReference>
<evidence type="ECO:0000313" key="8">
    <source>
        <dbReference type="EMBL" id="SHM76351.1"/>
    </source>
</evidence>
<proteinExistence type="inferred from homology"/>
<evidence type="ECO:0000256" key="6">
    <source>
        <dbReference type="PIRSR" id="PIRSR005054-50"/>
    </source>
</evidence>
<dbReference type="PANTHER" id="PTHR36984">
    <property type="entry name" value="CRISPR-ASSOCIATED ENDORIBONUCLEASE CAS6 1"/>
    <property type="match status" value="1"/>
</dbReference>
<evidence type="ECO:0000256" key="2">
    <source>
        <dbReference type="ARBA" id="ARBA00022884"/>
    </source>
</evidence>
<evidence type="ECO:0000256" key="1">
    <source>
        <dbReference type="ARBA" id="ARBA00005937"/>
    </source>
</evidence>
<dbReference type="RefSeq" id="WP_073257834.1">
    <property type="nucleotide sequence ID" value="NZ_FRCR01000012.1"/>
</dbReference>
<evidence type="ECO:0000259" key="7">
    <source>
        <dbReference type="Pfam" id="PF01881"/>
    </source>
</evidence>
<organism evidence="8 9">
    <name type="scientific">Caldanaerovirga acetigignens</name>
    <dbReference type="NCBI Taxonomy" id="447595"/>
    <lineage>
        <taxon>Bacteria</taxon>
        <taxon>Bacillati</taxon>
        <taxon>Bacillota</taxon>
        <taxon>Clostridia</taxon>
        <taxon>Thermosediminibacterales</taxon>
        <taxon>Thermosediminibacteraceae</taxon>
        <taxon>Caldanaerovirga</taxon>
    </lineage>
</organism>
<dbReference type="NCBIfam" id="TIGR01877">
    <property type="entry name" value="cas_cas6"/>
    <property type="match status" value="1"/>
</dbReference>
<name>A0A1M7LE66_9FIRM</name>
<dbReference type="Pfam" id="PF21350">
    <property type="entry name" value="Cas6_I-A"/>
    <property type="match status" value="1"/>
</dbReference>
<evidence type="ECO:0000256" key="3">
    <source>
        <dbReference type="ARBA" id="ARBA00023118"/>
    </source>
</evidence>
<evidence type="ECO:0000256" key="5">
    <source>
        <dbReference type="PIRSR" id="PIRSR005054-1"/>
    </source>
</evidence>
<feature type="domain" description="CRISPR associated protein Cas6 C-terminal" evidence="7">
    <location>
        <begin position="125"/>
        <end position="247"/>
    </location>
</feature>
<dbReference type="InterPro" id="IPR049435">
    <property type="entry name" value="Cas_Cas6_C"/>
</dbReference>
<dbReference type="OrthoDB" id="9797488at2"/>
<dbReference type="PIRSF" id="PIRSF005054">
    <property type="entry name" value="PF1131"/>
    <property type="match status" value="1"/>
</dbReference>
<feature type="site" description="Transition state stabilizer" evidence="5">
    <location>
        <position position="52"/>
    </location>
</feature>
<comment type="similarity">
    <text evidence="1 4">Belongs to the CRISPR-associated protein Cas6/Cse3/CasE family.</text>
</comment>
<dbReference type="EMBL" id="FRCR01000012">
    <property type="protein sequence ID" value="SHM76351.1"/>
    <property type="molecule type" value="Genomic_DNA"/>
</dbReference>
<dbReference type="GO" id="GO:0003723">
    <property type="term" value="F:RNA binding"/>
    <property type="evidence" value="ECO:0007669"/>
    <property type="project" value="UniProtKB-KW"/>
</dbReference>
<dbReference type="Gene3D" id="3.30.70.1890">
    <property type="match status" value="1"/>
</dbReference>
<dbReference type="InterPro" id="IPR045747">
    <property type="entry name" value="CRISPR-assoc_prot_Cas6_N_sf"/>
</dbReference>
<dbReference type="GO" id="GO:0051607">
    <property type="term" value="P:defense response to virus"/>
    <property type="evidence" value="ECO:0007669"/>
    <property type="project" value="UniProtKB-KW"/>
</dbReference>
<dbReference type="AlphaFoldDB" id="A0A1M7LE66"/>
<dbReference type="Proteomes" id="UP000184375">
    <property type="component" value="Unassembled WGS sequence"/>
</dbReference>
<sequence length="253" mass="29044">MRVRISFSSREPLILPINYNYIVQAFIYKNLSRDFSEFLHNLGFKLGGRSFKLFTFSRLLGRFEVLQGNKIKIYSPFELIVSSPVDRFIKDFASSLLKSNGLDLIGQGIEINGISVLSELDEEKCKDGLFIKMLSPVVVYKTYIDDRESKKTYYFNPKENEFAVLVRENLLKKAKLLNICDVDSLNFKIEPAFKMDQKYCKIIKYKGTVVKGWMGIYKVFADFPLLKVAYDTGLGSKNSQGFGCFEVIESKSL</sequence>
<dbReference type="PANTHER" id="PTHR36984:SF1">
    <property type="entry name" value="CRISPR-ASSOCIATED ENDORIBONUCLEASE CAS6 1"/>
    <property type="match status" value="1"/>
</dbReference>
<dbReference type="Pfam" id="PF01881">
    <property type="entry name" value="Cas_Cas6_C"/>
    <property type="match status" value="1"/>
</dbReference>
<dbReference type="STRING" id="447595.SAMN05660826_01880"/>
<gene>
    <name evidence="8" type="ORF">SAMN05660826_01880</name>
</gene>
<comment type="function">
    <text evidence="4">CRISPR (clustered regularly interspaced short palindromic repeat), is an adaptive immune system that provides protection against mobile genetic elements (viruses, transposable elements and conjugative plasmids). CRISPR clusters contain sequences complementary to antecedent mobile elements and target invading nucleic acids. CRISPR clusters are transcribed and processed into CRISPR RNA (crRNA).</text>
</comment>
<dbReference type="CDD" id="cd21140">
    <property type="entry name" value="Cas6_I-like"/>
    <property type="match status" value="1"/>
</dbReference>
<accession>A0A1M7LE66</accession>
<evidence type="ECO:0000256" key="4">
    <source>
        <dbReference type="PIRNR" id="PIRNR005054"/>
    </source>
</evidence>
<evidence type="ECO:0000313" key="9">
    <source>
        <dbReference type="Proteomes" id="UP000184375"/>
    </source>
</evidence>
<feature type="active site" description="Proton donor" evidence="6">
    <location>
        <position position="40"/>
    </location>
</feature>
<protein>
    <recommendedName>
        <fullName evidence="4">CRISPR-associated endoribonuclease</fullName>
    </recommendedName>
</protein>
<dbReference type="InterPro" id="IPR010156">
    <property type="entry name" value="CRISPR-assoc_prot_Cas6"/>
</dbReference>
<keyword evidence="9" id="KW-1185">Reference proteome</keyword>
<dbReference type="GO" id="GO:0016788">
    <property type="term" value="F:hydrolase activity, acting on ester bonds"/>
    <property type="evidence" value="ECO:0007669"/>
    <property type="project" value="InterPro"/>
</dbReference>
<feature type="active site" description="Proton acceptor" evidence="6">
    <location>
        <position position="28"/>
    </location>
</feature>
<reference evidence="9" key="1">
    <citation type="submission" date="2016-11" db="EMBL/GenBank/DDBJ databases">
        <authorList>
            <person name="Varghese N."/>
            <person name="Submissions S."/>
        </authorList>
    </citation>
    <scope>NUCLEOTIDE SEQUENCE [LARGE SCALE GENOMIC DNA]</scope>
    <source>
        <strain evidence="9">DSM 18802</strain>
    </source>
</reference>
<keyword evidence="3" id="KW-0051">Antiviral defense</keyword>
<keyword evidence="2" id="KW-0694">RNA-binding</keyword>